<dbReference type="Proteomes" id="UP001604043">
    <property type="component" value="Unassembled WGS sequence"/>
</dbReference>
<dbReference type="PANTHER" id="PTHR11365">
    <property type="entry name" value="5-OXOPROLINASE RELATED"/>
    <property type="match status" value="1"/>
</dbReference>
<evidence type="ECO:0000313" key="2">
    <source>
        <dbReference type="EMBL" id="MFG1253837.1"/>
    </source>
</evidence>
<feature type="domain" description="Hydantoinase B/oxoprolinase" evidence="1">
    <location>
        <begin position="3"/>
        <end position="526"/>
    </location>
</feature>
<reference evidence="2 3" key="1">
    <citation type="submission" date="2024-02" db="EMBL/GenBank/DDBJ databases">
        <title>Expansion and revision of Xanthobacter and proposal of Roseixanthobacter gen. nov.</title>
        <authorList>
            <person name="Soltysiak M.P.M."/>
            <person name="Jalihal A."/>
            <person name="Ory A."/>
            <person name="Chrisophersen C."/>
            <person name="Lee A.D."/>
            <person name="Boulton J."/>
            <person name="Springer M."/>
        </authorList>
    </citation>
    <scope>NUCLEOTIDE SEQUENCE [LARGE SCALE GENOMIC DNA]</scope>
    <source>
        <strain evidence="2 3">CB5</strain>
    </source>
</reference>
<name>A0ABW6ZJ45_9HYPH</name>
<gene>
    <name evidence="2" type="ORF">V5F30_16620</name>
</gene>
<evidence type="ECO:0000259" key="1">
    <source>
        <dbReference type="Pfam" id="PF02538"/>
    </source>
</evidence>
<dbReference type="RefSeq" id="WP_394009765.1">
    <property type="nucleotide sequence ID" value="NZ_JBAFUR010000004.1"/>
</dbReference>
<proteinExistence type="predicted"/>
<protein>
    <submittedName>
        <fullName evidence="2">Hydantoinase B/oxoprolinase family protein</fullName>
    </submittedName>
</protein>
<dbReference type="PANTHER" id="PTHR11365:SF23">
    <property type="entry name" value="HYPOTHETICAL 5-OXOPROLINASE (EUROFUNG)-RELATED"/>
    <property type="match status" value="1"/>
</dbReference>
<dbReference type="EMBL" id="JBAFUR010000004">
    <property type="protein sequence ID" value="MFG1253837.1"/>
    <property type="molecule type" value="Genomic_DNA"/>
</dbReference>
<comment type="caution">
    <text evidence="2">The sequence shown here is derived from an EMBL/GenBank/DDBJ whole genome shotgun (WGS) entry which is preliminary data.</text>
</comment>
<evidence type="ECO:0000313" key="3">
    <source>
        <dbReference type="Proteomes" id="UP001604043"/>
    </source>
</evidence>
<dbReference type="Pfam" id="PF02538">
    <property type="entry name" value="Hydantoinase_B"/>
    <property type="match status" value="1"/>
</dbReference>
<sequence>MLNPLTLAVVRHKLKAVTEEMVETMTHTCFSPILNQNQDFSAVLLSSDIQTVSQAERVPIHMGAMPLAVRLMAEAFEDDLFDGDILMANDPFWGGSHLPDVTLAMPFFHGGKLRFWVALRAHQGDIGGLSAGGYSAAAREIWHEGLRIPPVKLAARGGVRRDVLRMVASNSRRPEDLEGDLMAQLAAVKAGAARLEELFRRYDAEEIEACVRAVLDGGEAIMRQMLRGCRQGRYEGRSCMEYEPAPGHLLPIPVIVTLEDGRAVVDLTQCPDQVPAFINSPYANTRAAVMVAFLYFSGDEQGLNDGSARAIEIRTRPGSLLDPVLPAPVGACTSSTACALIEAVLQALGGADPDRAIGGFARRFRFALAGSDRQGRPFIWHYFFNKGGTGGNRDHDGWPNLGGLHNPGGTPSPSIERTEASYPLVVEEYALAPDTGGAGQQRGGLGGLMRLRYDGTTPAVLNASGEGVLVPPFGTGGGADGAGHDYRIAQADSSEHRLGVHDSGVVLEPGACLVCTSAGGGGYGYPRSRDRDAVRRDVAFGYVSAAAARAVYGLEDAPEPPDRRDSVHRTS</sequence>
<accession>A0ABW6ZJ45</accession>
<keyword evidence="3" id="KW-1185">Reference proteome</keyword>
<dbReference type="InterPro" id="IPR045079">
    <property type="entry name" value="Oxoprolinase-like"/>
</dbReference>
<dbReference type="InterPro" id="IPR003692">
    <property type="entry name" value="Hydantoinase_B"/>
</dbReference>
<organism evidence="2 3">
    <name type="scientific">Xanthobacter aminoxidans</name>
    <dbReference type="NCBI Taxonomy" id="186280"/>
    <lineage>
        <taxon>Bacteria</taxon>
        <taxon>Pseudomonadati</taxon>
        <taxon>Pseudomonadota</taxon>
        <taxon>Alphaproteobacteria</taxon>
        <taxon>Hyphomicrobiales</taxon>
        <taxon>Xanthobacteraceae</taxon>
        <taxon>Xanthobacter</taxon>
    </lineage>
</organism>